<organism evidence="2 3">
    <name type="scientific">Luteimonas lutimaris</name>
    <dbReference type="NCBI Taxonomy" id="698645"/>
    <lineage>
        <taxon>Bacteria</taxon>
        <taxon>Pseudomonadati</taxon>
        <taxon>Pseudomonadota</taxon>
        <taxon>Gammaproteobacteria</taxon>
        <taxon>Lysobacterales</taxon>
        <taxon>Lysobacteraceae</taxon>
        <taxon>Luteimonas</taxon>
    </lineage>
</organism>
<sequence>MMPMQGIRPCNAARGLRWLPALGVLLAVLVLAAGCRRESAEQALRRDVASLQAAIEARDAGAVAKFLADDFIGDDGLDRDGARRLAAIHFMRNASVGVTTGPLDIRLQGDDHATVRTTVVLTGGSGRLLPDSGRVHAVTLGWRREGGDWRVTSLSRESP</sequence>
<evidence type="ECO:0000313" key="3">
    <source>
        <dbReference type="Proteomes" id="UP001501727"/>
    </source>
</evidence>
<dbReference type="InterPro" id="IPR027843">
    <property type="entry name" value="DUF4440"/>
</dbReference>
<dbReference type="RefSeq" id="WP_344758843.1">
    <property type="nucleotide sequence ID" value="NZ_BAAAZU010000004.1"/>
</dbReference>
<dbReference type="Proteomes" id="UP001501727">
    <property type="component" value="Unassembled WGS sequence"/>
</dbReference>
<dbReference type="InterPro" id="IPR032710">
    <property type="entry name" value="NTF2-like_dom_sf"/>
</dbReference>
<reference evidence="3" key="1">
    <citation type="journal article" date="2019" name="Int. J. Syst. Evol. Microbiol.">
        <title>The Global Catalogue of Microorganisms (GCM) 10K type strain sequencing project: providing services to taxonomists for standard genome sequencing and annotation.</title>
        <authorList>
            <consortium name="The Broad Institute Genomics Platform"/>
            <consortium name="The Broad Institute Genome Sequencing Center for Infectious Disease"/>
            <person name="Wu L."/>
            <person name="Ma J."/>
        </authorList>
    </citation>
    <scope>NUCLEOTIDE SEQUENCE [LARGE SCALE GENOMIC DNA]</scope>
    <source>
        <strain evidence="3">JCM 16916</strain>
    </source>
</reference>
<dbReference type="EMBL" id="BAAAZU010000004">
    <property type="protein sequence ID" value="GAA3918182.1"/>
    <property type="molecule type" value="Genomic_DNA"/>
</dbReference>
<accession>A0ABP7MA37</accession>
<keyword evidence="3" id="KW-1185">Reference proteome</keyword>
<dbReference type="SUPFAM" id="SSF54427">
    <property type="entry name" value="NTF2-like"/>
    <property type="match status" value="1"/>
</dbReference>
<evidence type="ECO:0000259" key="1">
    <source>
        <dbReference type="Pfam" id="PF14534"/>
    </source>
</evidence>
<protein>
    <submittedName>
        <fullName evidence="2">Nuclear transport factor 2 family protein</fullName>
    </submittedName>
</protein>
<dbReference type="Pfam" id="PF14534">
    <property type="entry name" value="DUF4440"/>
    <property type="match status" value="1"/>
</dbReference>
<feature type="domain" description="DUF4440" evidence="1">
    <location>
        <begin position="49"/>
        <end position="151"/>
    </location>
</feature>
<name>A0ABP7MA37_9GAMM</name>
<gene>
    <name evidence="2" type="ORF">GCM10022229_09760</name>
</gene>
<evidence type="ECO:0000313" key="2">
    <source>
        <dbReference type="EMBL" id="GAA3918182.1"/>
    </source>
</evidence>
<proteinExistence type="predicted"/>
<comment type="caution">
    <text evidence="2">The sequence shown here is derived from an EMBL/GenBank/DDBJ whole genome shotgun (WGS) entry which is preliminary data.</text>
</comment>
<dbReference type="Gene3D" id="3.10.450.50">
    <property type="match status" value="1"/>
</dbReference>